<evidence type="ECO:0000313" key="2">
    <source>
        <dbReference type="EnsemblMetazoa" id="AMAM014345-PA"/>
    </source>
</evidence>
<accession>A0A182SVM6</accession>
<dbReference type="Proteomes" id="UP000075901">
    <property type="component" value="Unassembled WGS sequence"/>
</dbReference>
<evidence type="ECO:0000313" key="3">
    <source>
        <dbReference type="Proteomes" id="UP000075901"/>
    </source>
</evidence>
<dbReference type="AlphaFoldDB" id="A0A182SVM6"/>
<keyword evidence="3" id="KW-1185">Reference proteome</keyword>
<dbReference type="EnsemblMetazoa" id="AMAM014345-RA">
    <property type="protein sequence ID" value="AMAM014345-PA"/>
    <property type="gene ID" value="AMAM014345"/>
</dbReference>
<proteinExistence type="predicted"/>
<protein>
    <submittedName>
        <fullName evidence="2">Uncharacterized protein</fullName>
    </submittedName>
</protein>
<dbReference type="VEuPathDB" id="VectorBase:AMAM014345"/>
<evidence type="ECO:0000256" key="1">
    <source>
        <dbReference type="SAM" id="MobiDB-lite"/>
    </source>
</evidence>
<feature type="compositionally biased region" description="Low complexity" evidence="1">
    <location>
        <begin position="1"/>
        <end position="33"/>
    </location>
</feature>
<name>A0A182SVM6_9DIPT</name>
<reference evidence="3" key="1">
    <citation type="submission" date="2013-09" db="EMBL/GenBank/DDBJ databases">
        <title>The Genome Sequence of Anopheles maculatus species B.</title>
        <authorList>
            <consortium name="The Broad Institute Genomics Platform"/>
            <person name="Neafsey D.E."/>
            <person name="Besansky N."/>
            <person name="Howell P."/>
            <person name="Walton C."/>
            <person name="Young S.K."/>
            <person name="Zeng Q."/>
            <person name="Gargeya S."/>
            <person name="Fitzgerald M."/>
            <person name="Haas B."/>
            <person name="Abouelleil A."/>
            <person name="Allen A.W."/>
            <person name="Alvarado L."/>
            <person name="Arachchi H.M."/>
            <person name="Berlin A.M."/>
            <person name="Chapman S.B."/>
            <person name="Gainer-Dewar J."/>
            <person name="Goldberg J."/>
            <person name="Griggs A."/>
            <person name="Gujja S."/>
            <person name="Hansen M."/>
            <person name="Howarth C."/>
            <person name="Imamovic A."/>
            <person name="Ireland A."/>
            <person name="Larimer J."/>
            <person name="McCowan C."/>
            <person name="Murphy C."/>
            <person name="Pearson M."/>
            <person name="Poon T.W."/>
            <person name="Priest M."/>
            <person name="Roberts A."/>
            <person name="Saif S."/>
            <person name="Shea T."/>
            <person name="Sisk P."/>
            <person name="Sykes S."/>
            <person name="Wortman J."/>
            <person name="Nusbaum C."/>
            <person name="Birren B."/>
        </authorList>
    </citation>
    <scope>NUCLEOTIDE SEQUENCE [LARGE SCALE GENOMIC DNA]</scope>
    <source>
        <strain evidence="3">maculatus3</strain>
    </source>
</reference>
<feature type="region of interest" description="Disordered" evidence="1">
    <location>
        <begin position="1"/>
        <end position="47"/>
    </location>
</feature>
<sequence>MEYSTSAKPPTGPPSSGSTTSSSSGIVASVYSPGGSGLGGSHSSSTPYNTRTAGALCVVNLPPVSGSGTDGQYASCHNGIASAHGTAVAGASEAIRSMHPFSSSSSSSSIGVGVGGGSGLQTSQPIVNSSHYGKNQLCRTEGCKFYGNCIRSSE</sequence>
<organism evidence="2 3">
    <name type="scientific">Anopheles maculatus</name>
    <dbReference type="NCBI Taxonomy" id="74869"/>
    <lineage>
        <taxon>Eukaryota</taxon>
        <taxon>Metazoa</taxon>
        <taxon>Ecdysozoa</taxon>
        <taxon>Arthropoda</taxon>
        <taxon>Hexapoda</taxon>
        <taxon>Insecta</taxon>
        <taxon>Pterygota</taxon>
        <taxon>Neoptera</taxon>
        <taxon>Endopterygota</taxon>
        <taxon>Diptera</taxon>
        <taxon>Nematocera</taxon>
        <taxon>Culicoidea</taxon>
        <taxon>Culicidae</taxon>
        <taxon>Anophelinae</taxon>
        <taxon>Anopheles</taxon>
        <taxon>Anopheles maculatus group</taxon>
    </lineage>
</organism>
<reference evidence="2" key="2">
    <citation type="submission" date="2020-05" db="UniProtKB">
        <authorList>
            <consortium name="EnsemblMetazoa"/>
        </authorList>
    </citation>
    <scope>IDENTIFICATION</scope>
    <source>
        <strain evidence="2">maculatus3</strain>
    </source>
</reference>